<organism evidence="1 2">
    <name type="scientific">Elysia crispata</name>
    <name type="common">lettuce slug</name>
    <dbReference type="NCBI Taxonomy" id="231223"/>
    <lineage>
        <taxon>Eukaryota</taxon>
        <taxon>Metazoa</taxon>
        <taxon>Spiralia</taxon>
        <taxon>Lophotrochozoa</taxon>
        <taxon>Mollusca</taxon>
        <taxon>Gastropoda</taxon>
        <taxon>Heterobranchia</taxon>
        <taxon>Euthyneura</taxon>
        <taxon>Panpulmonata</taxon>
        <taxon>Sacoglossa</taxon>
        <taxon>Placobranchoidea</taxon>
        <taxon>Plakobranchidae</taxon>
        <taxon>Elysia</taxon>
    </lineage>
</organism>
<evidence type="ECO:0000313" key="1">
    <source>
        <dbReference type="EMBL" id="KAK3804027.1"/>
    </source>
</evidence>
<name>A0AAE1BFG8_9GAST</name>
<dbReference type="Proteomes" id="UP001283361">
    <property type="component" value="Unassembled WGS sequence"/>
</dbReference>
<protein>
    <submittedName>
        <fullName evidence="1">Uncharacterized protein</fullName>
    </submittedName>
</protein>
<dbReference type="AlphaFoldDB" id="A0AAE1BFG8"/>
<evidence type="ECO:0000313" key="2">
    <source>
        <dbReference type="Proteomes" id="UP001283361"/>
    </source>
</evidence>
<accession>A0AAE1BFG8</accession>
<sequence>MLNSILKWGILEQDNSAARDSLSREALPERLVFKPLTHPTVDGDREYFGLLSLFAMKTAARVAGGDPRYLGRVLGLDHGDFGHVTNTLFPPSTVCKQQATRALSLPKPCWYQHPIHLIRGSPFVNNKPRGRYLYPNHAGTNTPSIISL</sequence>
<comment type="caution">
    <text evidence="1">The sequence shown here is derived from an EMBL/GenBank/DDBJ whole genome shotgun (WGS) entry which is preliminary data.</text>
</comment>
<proteinExistence type="predicted"/>
<dbReference type="EMBL" id="JAWDGP010000066">
    <property type="protein sequence ID" value="KAK3804027.1"/>
    <property type="molecule type" value="Genomic_DNA"/>
</dbReference>
<reference evidence="1" key="1">
    <citation type="journal article" date="2023" name="G3 (Bethesda)">
        <title>A reference genome for the long-term kleptoplast-retaining sea slug Elysia crispata morphotype clarki.</title>
        <authorList>
            <person name="Eastman K.E."/>
            <person name="Pendleton A.L."/>
            <person name="Shaikh M.A."/>
            <person name="Suttiyut T."/>
            <person name="Ogas R."/>
            <person name="Tomko P."/>
            <person name="Gavelis G."/>
            <person name="Widhalm J.R."/>
            <person name="Wisecaver J.H."/>
        </authorList>
    </citation>
    <scope>NUCLEOTIDE SEQUENCE</scope>
    <source>
        <strain evidence="1">ECLA1</strain>
    </source>
</reference>
<gene>
    <name evidence="1" type="ORF">RRG08_044073</name>
</gene>
<keyword evidence="2" id="KW-1185">Reference proteome</keyword>